<dbReference type="InterPro" id="IPR005672">
    <property type="entry name" value="Phosphate_PstA"/>
</dbReference>
<comment type="similarity">
    <text evidence="2 10">Belongs to the binding-protein-dependent transport system permease family. CysTW subfamily.</text>
</comment>
<dbReference type="CDD" id="cd06261">
    <property type="entry name" value="TM_PBP2"/>
    <property type="match status" value="1"/>
</dbReference>
<evidence type="ECO:0000256" key="8">
    <source>
        <dbReference type="ARBA" id="ARBA00022989"/>
    </source>
</evidence>
<evidence type="ECO:0000259" key="11">
    <source>
        <dbReference type="PROSITE" id="PS50928"/>
    </source>
</evidence>
<name>A0A1G4SVI0_9CAUL</name>
<feature type="transmembrane region" description="Helical" evidence="10">
    <location>
        <begin position="12"/>
        <end position="37"/>
    </location>
</feature>
<dbReference type="InterPro" id="IPR051408">
    <property type="entry name" value="Phosphate_transprt_permease"/>
</dbReference>
<gene>
    <name evidence="12" type="ORF">SAMN02927928_2917</name>
</gene>
<dbReference type="OrthoDB" id="9775069at2"/>
<evidence type="ECO:0000313" key="12">
    <source>
        <dbReference type="EMBL" id="SCW72289.1"/>
    </source>
</evidence>
<evidence type="ECO:0000256" key="1">
    <source>
        <dbReference type="ARBA" id="ARBA00004651"/>
    </source>
</evidence>
<feature type="transmembrane region" description="Helical" evidence="10">
    <location>
        <begin position="66"/>
        <end position="91"/>
    </location>
</feature>
<dbReference type="EMBL" id="FMTS01000005">
    <property type="protein sequence ID" value="SCW72289.1"/>
    <property type="molecule type" value="Genomic_DNA"/>
</dbReference>
<keyword evidence="8 10" id="KW-1133">Transmembrane helix</keyword>
<evidence type="ECO:0000256" key="6">
    <source>
        <dbReference type="ARBA" id="ARBA00022592"/>
    </source>
</evidence>
<keyword evidence="6" id="KW-0592">Phosphate transport</keyword>
<dbReference type="GO" id="GO:0035435">
    <property type="term" value="P:phosphate ion transmembrane transport"/>
    <property type="evidence" value="ECO:0007669"/>
    <property type="project" value="InterPro"/>
</dbReference>
<organism evidence="12 13">
    <name type="scientific">Asticcacaulis taihuensis</name>
    <dbReference type="NCBI Taxonomy" id="260084"/>
    <lineage>
        <taxon>Bacteria</taxon>
        <taxon>Pseudomonadati</taxon>
        <taxon>Pseudomonadota</taxon>
        <taxon>Alphaproteobacteria</taxon>
        <taxon>Caulobacterales</taxon>
        <taxon>Caulobacteraceae</taxon>
        <taxon>Asticcacaulis</taxon>
    </lineage>
</organism>
<evidence type="ECO:0000256" key="7">
    <source>
        <dbReference type="ARBA" id="ARBA00022692"/>
    </source>
</evidence>
<evidence type="ECO:0000256" key="9">
    <source>
        <dbReference type="ARBA" id="ARBA00023136"/>
    </source>
</evidence>
<dbReference type="InterPro" id="IPR000515">
    <property type="entry name" value="MetI-like"/>
</dbReference>
<dbReference type="RefSeq" id="WP_090649492.1">
    <property type="nucleotide sequence ID" value="NZ_CBCRYE010000003.1"/>
</dbReference>
<dbReference type="Proteomes" id="UP000199150">
    <property type="component" value="Unassembled WGS sequence"/>
</dbReference>
<dbReference type="STRING" id="260084.SAMN02927928_2917"/>
<evidence type="ECO:0000256" key="10">
    <source>
        <dbReference type="RuleBase" id="RU363043"/>
    </source>
</evidence>
<comment type="subcellular location">
    <subcellularLocation>
        <location evidence="10">Cell inner membrane</location>
        <topology evidence="10">Multi-pass membrane protein</topology>
    </subcellularLocation>
    <subcellularLocation>
        <location evidence="1">Cell membrane</location>
        <topology evidence="1">Multi-pass membrane protein</topology>
    </subcellularLocation>
</comment>
<keyword evidence="4" id="KW-0813">Transport</keyword>
<sequence>MDRALRRKLANYVFIGLCVIGTAIALGALALILWSLFSQGIGGMNPKIFTMDTPAAGSEGGLRNAIVGSILMCGVGMIIAVVVGILAGTWLAEIGGDTTYGHIVRFLNDVLLSAPSILIGLFVYELLVFKSNPLSLGHFSGWAGAISLAILATPIVTRTTEDILNLQPNALREAGMALGASQFTTIRSIIWKAAGSGLLTGGLLGFARISGETAPLLFTALGNQFYNGNLSQPMASLPVTMFNFALTPYEDLNKLAWAGALLVAVAVLGVNILGRWLAREKNAGH</sequence>
<keyword evidence="5 10" id="KW-1003">Cell membrane</keyword>
<dbReference type="Pfam" id="PF00528">
    <property type="entry name" value="BPD_transp_1"/>
    <property type="match status" value="1"/>
</dbReference>
<accession>A0A1G4SVI0</accession>
<feature type="transmembrane region" description="Helical" evidence="10">
    <location>
        <begin position="189"/>
        <end position="209"/>
    </location>
</feature>
<dbReference type="InterPro" id="IPR035906">
    <property type="entry name" value="MetI-like_sf"/>
</dbReference>
<proteinExistence type="inferred from homology"/>
<evidence type="ECO:0000313" key="13">
    <source>
        <dbReference type="Proteomes" id="UP000199150"/>
    </source>
</evidence>
<feature type="transmembrane region" description="Helical" evidence="10">
    <location>
        <begin position="255"/>
        <end position="278"/>
    </location>
</feature>
<feature type="domain" description="ABC transmembrane type-1" evidence="11">
    <location>
        <begin position="66"/>
        <end position="274"/>
    </location>
</feature>
<evidence type="ECO:0000256" key="5">
    <source>
        <dbReference type="ARBA" id="ARBA00022475"/>
    </source>
</evidence>
<dbReference type="PROSITE" id="PS50928">
    <property type="entry name" value="ABC_TM1"/>
    <property type="match status" value="1"/>
</dbReference>
<evidence type="ECO:0000256" key="4">
    <source>
        <dbReference type="ARBA" id="ARBA00022448"/>
    </source>
</evidence>
<dbReference type="PANTHER" id="PTHR42922">
    <property type="entry name" value="PHOSPHATE TRANSPORT SYSTEM PERMEASE PROTEIN PSTA"/>
    <property type="match status" value="1"/>
</dbReference>
<reference evidence="13" key="1">
    <citation type="submission" date="2016-10" db="EMBL/GenBank/DDBJ databases">
        <authorList>
            <person name="Varghese N."/>
            <person name="Submissions S."/>
        </authorList>
    </citation>
    <scope>NUCLEOTIDE SEQUENCE [LARGE SCALE GENOMIC DNA]</scope>
    <source>
        <strain evidence="13">CGMCC 1.3431</strain>
    </source>
</reference>
<dbReference type="SUPFAM" id="SSF161098">
    <property type="entry name" value="MetI-like"/>
    <property type="match status" value="1"/>
</dbReference>
<dbReference type="Gene3D" id="1.10.3720.10">
    <property type="entry name" value="MetI-like"/>
    <property type="match status" value="1"/>
</dbReference>
<keyword evidence="9 10" id="KW-0472">Membrane</keyword>
<feature type="transmembrane region" description="Helical" evidence="10">
    <location>
        <begin position="136"/>
        <end position="156"/>
    </location>
</feature>
<feature type="transmembrane region" description="Helical" evidence="10">
    <location>
        <begin position="103"/>
        <end position="124"/>
    </location>
</feature>
<protein>
    <recommendedName>
        <fullName evidence="3 10">Phosphate transport system permease protein PstA</fullName>
    </recommendedName>
</protein>
<evidence type="ECO:0000256" key="3">
    <source>
        <dbReference type="ARBA" id="ARBA00016864"/>
    </source>
</evidence>
<evidence type="ECO:0000256" key="2">
    <source>
        <dbReference type="ARBA" id="ARBA00007069"/>
    </source>
</evidence>
<dbReference type="GO" id="GO:0005886">
    <property type="term" value="C:plasma membrane"/>
    <property type="evidence" value="ECO:0007669"/>
    <property type="project" value="UniProtKB-SubCell"/>
</dbReference>
<keyword evidence="7 10" id="KW-0812">Transmembrane</keyword>
<dbReference type="NCBIfam" id="TIGR00974">
    <property type="entry name" value="3a0107s02c"/>
    <property type="match status" value="1"/>
</dbReference>
<dbReference type="PANTHER" id="PTHR42922:SF1">
    <property type="entry name" value="PHOSPHATE TRANSPORT SYSTEM PERMEASE PROTEIN PSTA"/>
    <property type="match status" value="1"/>
</dbReference>
<dbReference type="GO" id="GO:0005315">
    <property type="term" value="F:phosphate transmembrane transporter activity"/>
    <property type="evidence" value="ECO:0007669"/>
    <property type="project" value="InterPro"/>
</dbReference>
<keyword evidence="13" id="KW-1185">Reference proteome</keyword>
<dbReference type="AlphaFoldDB" id="A0A1G4SVI0"/>